<feature type="transmembrane region" description="Helical" evidence="2">
    <location>
        <begin position="257"/>
        <end position="277"/>
    </location>
</feature>
<dbReference type="Proteomes" id="UP000735302">
    <property type="component" value="Unassembled WGS sequence"/>
</dbReference>
<feature type="transmembrane region" description="Helical" evidence="2">
    <location>
        <begin position="74"/>
        <end position="93"/>
    </location>
</feature>
<feature type="transmembrane region" description="Helical" evidence="2">
    <location>
        <begin position="176"/>
        <end position="193"/>
    </location>
</feature>
<feature type="transmembrane region" description="Helical" evidence="2">
    <location>
        <begin position="213"/>
        <end position="236"/>
    </location>
</feature>
<proteinExistence type="predicted"/>
<evidence type="ECO:0000313" key="4">
    <source>
        <dbReference type="Proteomes" id="UP000735302"/>
    </source>
</evidence>
<keyword evidence="4" id="KW-1185">Reference proteome</keyword>
<name>A0AAV4CQ46_9GAST</name>
<feature type="transmembrane region" description="Helical" evidence="2">
    <location>
        <begin position="350"/>
        <end position="372"/>
    </location>
</feature>
<accession>A0AAV4CQ46</accession>
<evidence type="ECO:0008006" key="5">
    <source>
        <dbReference type="Google" id="ProtNLM"/>
    </source>
</evidence>
<feature type="region of interest" description="Disordered" evidence="1">
    <location>
        <begin position="15"/>
        <end position="36"/>
    </location>
</feature>
<feature type="transmembrane region" description="Helical" evidence="2">
    <location>
        <begin position="105"/>
        <end position="122"/>
    </location>
</feature>
<feature type="transmembrane region" description="Helical" evidence="2">
    <location>
        <begin position="142"/>
        <end position="164"/>
    </location>
</feature>
<evidence type="ECO:0000256" key="2">
    <source>
        <dbReference type="SAM" id="Phobius"/>
    </source>
</evidence>
<dbReference type="Gene3D" id="1.20.1070.10">
    <property type="entry name" value="Rhodopsin 7-helix transmembrane proteins"/>
    <property type="match status" value="1"/>
</dbReference>
<evidence type="ECO:0000256" key="1">
    <source>
        <dbReference type="SAM" id="MobiDB-lite"/>
    </source>
</evidence>
<reference evidence="3 4" key="1">
    <citation type="journal article" date="2021" name="Elife">
        <title>Chloroplast acquisition without the gene transfer in kleptoplastic sea slugs, Plakobranchus ocellatus.</title>
        <authorList>
            <person name="Maeda T."/>
            <person name="Takahashi S."/>
            <person name="Yoshida T."/>
            <person name="Shimamura S."/>
            <person name="Takaki Y."/>
            <person name="Nagai Y."/>
            <person name="Toyoda A."/>
            <person name="Suzuki Y."/>
            <person name="Arimoto A."/>
            <person name="Ishii H."/>
            <person name="Satoh N."/>
            <person name="Nishiyama T."/>
            <person name="Hasebe M."/>
            <person name="Maruyama T."/>
            <person name="Minagawa J."/>
            <person name="Obokata J."/>
            <person name="Shigenobu S."/>
        </authorList>
    </citation>
    <scope>NUCLEOTIDE SEQUENCE [LARGE SCALE GENOMIC DNA]</scope>
</reference>
<dbReference type="CDD" id="cd00637">
    <property type="entry name" value="7tm_classA_rhodopsin-like"/>
    <property type="match status" value="1"/>
</dbReference>
<feature type="transmembrane region" description="Helical" evidence="2">
    <location>
        <begin position="309"/>
        <end position="329"/>
    </location>
</feature>
<feature type="compositionally biased region" description="Polar residues" evidence="1">
    <location>
        <begin position="15"/>
        <end position="28"/>
    </location>
</feature>
<dbReference type="EMBL" id="BLXT01006839">
    <property type="protein sequence ID" value="GFO33965.1"/>
    <property type="molecule type" value="Genomic_DNA"/>
</dbReference>
<keyword evidence="2" id="KW-0472">Membrane</keyword>
<gene>
    <name evidence="3" type="ORF">PoB_006047000</name>
</gene>
<keyword evidence="2" id="KW-0812">Transmembrane</keyword>
<dbReference type="AlphaFoldDB" id="A0AAV4CQ46"/>
<comment type="caution">
    <text evidence="3">The sequence shown here is derived from an EMBL/GenBank/DDBJ whole genome shotgun (WGS) entry which is preliminary data.</text>
</comment>
<organism evidence="3 4">
    <name type="scientific">Plakobranchus ocellatus</name>
    <dbReference type="NCBI Taxonomy" id="259542"/>
    <lineage>
        <taxon>Eukaryota</taxon>
        <taxon>Metazoa</taxon>
        <taxon>Spiralia</taxon>
        <taxon>Lophotrochozoa</taxon>
        <taxon>Mollusca</taxon>
        <taxon>Gastropoda</taxon>
        <taxon>Heterobranchia</taxon>
        <taxon>Euthyneura</taxon>
        <taxon>Panpulmonata</taxon>
        <taxon>Sacoglossa</taxon>
        <taxon>Placobranchoidea</taxon>
        <taxon>Plakobranchidae</taxon>
        <taxon>Plakobranchus</taxon>
    </lineage>
</organism>
<protein>
    <recommendedName>
        <fullName evidence="5">G-protein coupled receptors family 1 profile domain-containing protein</fullName>
    </recommendedName>
</protein>
<sequence>MFFVGGAVAQLVGQSSTKSEVRGSNPSPGQEPDLTRDWTGTLQEDFSHPAHHVINFTSALYHPWGNRAGSATAAILYTTCISGSNLFLVFLLITNVKLLNSRQNVVLLHNAVSDLSAGVFYFPLTADFFIRGFWAHGCPGFFVWFTFVFPLTFLGCHSVLILLGMRLLQNVAKQNIVLLHNAVSDLSAGVFYFPLTADFFIRGFWAHGCPGFFVWFTFVFPLTFLGCHSVLILLGMRLLQNVAKGRAVVLGTGAQNVLLGVTFLLTWTYLVAIGAVLSAGRHDNVHIAIAPSVICRALVASEGAVVINILVYFLPAGLSLILILIVMILEKTTLAPPTIQLRLETDTERCASLPLSVLSLVTIFTSLLPLPAFLITTSMASGACAHVSCPNWLLPLGTISDWILFAKPGIVPVVLFLAPDFRSAAKGALHHFRSVPTSDTRDLVNNMADEEDDTPFSSM</sequence>
<evidence type="ECO:0000313" key="3">
    <source>
        <dbReference type="EMBL" id="GFO33965.1"/>
    </source>
</evidence>
<keyword evidence="2" id="KW-1133">Transmembrane helix</keyword>